<feature type="chain" id="PRO_5016861792" evidence="1">
    <location>
        <begin position="21"/>
        <end position="442"/>
    </location>
</feature>
<accession>A0A377JRQ0</accession>
<dbReference type="RefSeq" id="WP_115721322.1">
    <property type="nucleotide sequence ID" value="NZ_UGHX01000001.1"/>
</dbReference>
<keyword evidence="1" id="KW-0732">Signal</keyword>
<dbReference type="AlphaFoldDB" id="A0A377JRQ0"/>
<organism evidence="2 3">
    <name type="scientific">Helicobacter cinaedi</name>
    <dbReference type="NCBI Taxonomy" id="213"/>
    <lineage>
        <taxon>Bacteria</taxon>
        <taxon>Pseudomonadati</taxon>
        <taxon>Campylobacterota</taxon>
        <taxon>Epsilonproteobacteria</taxon>
        <taxon>Campylobacterales</taxon>
        <taxon>Helicobacteraceae</taxon>
        <taxon>Helicobacter</taxon>
    </lineage>
</organism>
<evidence type="ECO:0000313" key="3">
    <source>
        <dbReference type="Proteomes" id="UP000255103"/>
    </source>
</evidence>
<dbReference type="InterPro" id="IPR003678">
    <property type="entry name" value="Put_OMP"/>
</dbReference>
<evidence type="ECO:0000313" key="2">
    <source>
        <dbReference type="EMBL" id="STP10453.1"/>
    </source>
</evidence>
<protein>
    <submittedName>
        <fullName evidence="2">Putative outer membrane protein</fullName>
    </submittedName>
</protein>
<dbReference type="EMBL" id="UGHX01000001">
    <property type="protein sequence ID" value="STP10453.1"/>
    <property type="molecule type" value="Genomic_DNA"/>
</dbReference>
<evidence type="ECO:0000256" key="1">
    <source>
        <dbReference type="SAM" id="SignalP"/>
    </source>
</evidence>
<dbReference type="Proteomes" id="UP000255103">
    <property type="component" value="Unassembled WGS sequence"/>
</dbReference>
<proteinExistence type="predicted"/>
<sequence>MRKILYSSVVLGLVASSASAFDYKVSGSAESFTKWGFNNQKLNKDSGAAPTESFTTIFSQLNLNLDLGAGFKAGFGGAIGGLAFDSTDGKDPNQPFSAVRNAYYGVSVDRKKIQNYMFQNAFVEFDNNTFYIKAGRYKSGKVGEWFSGYNQGAEAALNISVLKVWGFFSNRRAFAFDQWFNDFYRVHGQYNDSIATRNTYAAGLDLNFGGLTIGAFSYFTPGVYTAPGANVTFQSNPSFEGQGFNATTKIRFLAPIADENKIGTDSGRDWGEINKNSYTLYIDQRFDVDNFFFGAGYYQNFGNANELIGRWGNPIGIDIWTAGAYDIGNALTDIVGKNAVTGFGYLGANYGSFDWKFIGRGTNSPRSAEQSVALLLNYQIREDIAIGGKLEWFSDTTKAGYNSIVWGDNKQSGKDYEGGGNSKTTKRTDDRSHAFFYIRHTF</sequence>
<gene>
    <name evidence="2" type="ORF">NCTC12219_00314</name>
</gene>
<name>A0A377JRQ0_9HELI</name>
<reference evidence="2 3" key="1">
    <citation type="submission" date="2018-06" db="EMBL/GenBank/DDBJ databases">
        <authorList>
            <consortium name="Pathogen Informatics"/>
            <person name="Doyle S."/>
        </authorList>
    </citation>
    <scope>NUCLEOTIDE SEQUENCE [LARGE SCALE GENOMIC DNA]</scope>
    <source>
        <strain evidence="2 3">NCTC12219</strain>
    </source>
</reference>
<feature type="signal peptide" evidence="1">
    <location>
        <begin position="1"/>
        <end position="20"/>
    </location>
</feature>
<dbReference type="Pfam" id="PF02521">
    <property type="entry name" value="HP_OMP_2"/>
    <property type="match status" value="1"/>
</dbReference>